<evidence type="ECO:0000256" key="3">
    <source>
        <dbReference type="ARBA" id="ARBA00023082"/>
    </source>
</evidence>
<dbReference type="Pfam" id="PF04545">
    <property type="entry name" value="Sigma70_r4"/>
    <property type="match status" value="1"/>
</dbReference>
<evidence type="ECO:0000259" key="9">
    <source>
        <dbReference type="Pfam" id="PF04542"/>
    </source>
</evidence>
<dbReference type="InterPro" id="IPR000943">
    <property type="entry name" value="RNA_pol_sigma70"/>
</dbReference>
<dbReference type="PANTHER" id="PTHR30603">
    <property type="entry name" value="RNA POLYMERASE SIGMA FACTOR RPO"/>
    <property type="match status" value="1"/>
</dbReference>
<dbReference type="NCBIfam" id="TIGR02937">
    <property type="entry name" value="sigma70-ECF"/>
    <property type="match status" value="1"/>
</dbReference>
<keyword evidence="6" id="KW-0150">Chloroplast</keyword>
<dbReference type="InterPro" id="IPR014284">
    <property type="entry name" value="RNA_pol_sigma-70_dom"/>
</dbReference>
<dbReference type="Gene3D" id="1.10.10.10">
    <property type="entry name" value="Winged helix-like DNA-binding domain superfamily/Winged helix DNA-binding domain"/>
    <property type="match status" value="2"/>
</dbReference>
<dbReference type="InterPro" id="IPR016262">
    <property type="entry name" value="RNA_pol_sigma_SigB/C/D/F"/>
</dbReference>
<dbReference type="PANTHER" id="PTHR30603:SF45">
    <property type="entry name" value="RNA POLYMERASE SIGMA FACTOR SIGF, CHLOROPLASTIC"/>
    <property type="match status" value="1"/>
</dbReference>
<comment type="similarity">
    <text evidence="1 6">Belongs to the sigma-70 factor family.</text>
</comment>
<keyword evidence="2 6" id="KW-0805">Transcription regulation</keyword>
<dbReference type="InterPro" id="IPR013325">
    <property type="entry name" value="RNA_pol_sigma_r2"/>
</dbReference>
<feature type="domain" description="RNA polymerase sigma-70 region 4" evidence="10">
    <location>
        <begin position="446"/>
        <end position="497"/>
    </location>
</feature>
<proteinExistence type="inferred from homology"/>
<dbReference type="InterPro" id="IPR013324">
    <property type="entry name" value="RNA_pol_sigma_r3/r4-like"/>
</dbReference>
<keyword evidence="4 6" id="KW-0238">DNA-binding</keyword>
<dbReference type="InterPro" id="IPR036388">
    <property type="entry name" value="WH-like_DNA-bd_sf"/>
</dbReference>
<evidence type="ECO:0000256" key="6">
    <source>
        <dbReference type="PIRNR" id="PIRNR000767"/>
    </source>
</evidence>
<sequence length="513" mass="58693">MIHDNTGRASTACHYSPSLVAEDQLHGSKDTLTLKGEKALLELLLDMALDQHVDGKKLIIQETEDSDFESYLREATNRVLYQPVLTEGGGSTSQTSSASTAEPVGSLYRGTPLMSPTEEVTSPEEAQMDLPQLHRVDPDHSQEELLSKGQVFVRSKRLLERRSKKRKVPRASSNDVLCSVVSSKKKEKPKKFGRVLDPDEPFKLFLRDRETTEFLTAKEEKQMFSEIQSLMKLEEAQRKLEVQCGREPTVAEWAEAVGMSCRELQSSIRIGRRCREKMARSNFRLVIHVARKYEGYGLDIQDLVQDGCCGLMKTFEKFNPSKGCRFPTYAYWWIRQSIKKSIFKNSRLIRLPESVFALLRKVGKARLECIMEGEQPTNENVARRAGITIEKLARLRAKTRKPRSMQDRVWSDDGVTYQEITEDPNVEPPELSVDRLLMRQQVRNFLGILSPREKEILEHRFGIHDGEPKTLHVIGDMYGLSKERIRQVQNKALDKLKRSVSAQGFDVYFDLLT</sequence>
<reference evidence="12" key="1">
    <citation type="submission" date="2024-06" db="EMBL/GenBank/DDBJ databases">
        <authorList>
            <person name="Ryan C."/>
        </authorList>
    </citation>
    <scope>NUCLEOTIDE SEQUENCE [LARGE SCALE GENOMIC DNA]</scope>
</reference>
<keyword evidence="6" id="KW-0934">Plastid</keyword>
<feature type="compositionally biased region" description="Low complexity" evidence="7">
    <location>
        <begin position="92"/>
        <end position="102"/>
    </location>
</feature>
<evidence type="ECO:0000259" key="8">
    <source>
        <dbReference type="Pfam" id="PF04539"/>
    </source>
</evidence>
<evidence type="ECO:0000256" key="2">
    <source>
        <dbReference type="ARBA" id="ARBA00023015"/>
    </source>
</evidence>
<evidence type="ECO:0000256" key="5">
    <source>
        <dbReference type="ARBA" id="ARBA00023163"/>
    </source>
</evidence>
<comment type="function">
    <text evidence="6">Sigma factors are initiation factors that promote the attachment of plastid-encoded RNA polymerase (PEP) to specific initiation sites and are then released.</text>
</comment>
<protein>
    <recommendedName>
        <fullName evidence="6">RNA polymerase sigma factor</fullName>
    </recommendedName>
</protein>
<dbReference type="GO" id="GO:0006352">
    <property type="term" value="P:DNA-templated transcription initiation"/>
    <property type="evidence" value="ECO:0007669"/>
    <property type="project" value="UniProtKB-UniRule"/>
</dbReference>
<dbReference type="AlphaFoldDB" id="A0ABC8XNG8"/>
<dbReference type="EMBL" id="OZ075124">
    <property type="protein sequence ID" value="CAL4928517.1"/>
    <property type="molecule type" value="Genomic_DNA"/>
</dbReference>
<dbReference type="Gene3D" id="1.20.120.1810">
    <property type="match status" value="1"/>
</dbReference>
<dbReference type="GO" id="GO:0009507">
    <property type="term" value="C:chloroplast"/>
    <property type="evidence" value="ECO:0007669"/>
    <property type="project" value="UniProtKB-SubCell"/>
</dbReference>
<evidence type="ECO:0000256" key="7">
    <source>
        <dbReference type="SAM" id="MobiDB-lite"/>
    </source>
</evidence>
<evidence type="ECO:0000259" key="10">
    <source>
        <dbReference type="Pfam" id="PF04545"/>
    </source>
</evidence>
<keyword evidence="12" id="KW-1185">Reference proteome</keyword>
<dbReference type="Proteomes" id="UP001497457">
    <property type="component" value="Chromosome 14rd"/>
</dbReference>
<keyword evidence="3 6" id="KW-0731">Sigma factor</keyword>
<dbReference type="GO" id="GO:0003677">
    <property type="term" value="F:DNA binding"/>
    <property type="evidence" value="ECO:0007669"/>
    <property type="project" value="UniProtKB-KW"/>
</dbReference>
<comment type="subcellular location">
    <subcellularLocation>
        <location evidence="6">Plastid</location>
        <location evidence="6">Chloroplast</location>
    </subcellularLocation>
</comment>
<feature type="domain" description="RNA polymerase sigma-70 region 3" evidence="8">
    <location>
        <begin position="359"/>
        <end position="430"/>
    </location>
</feature>
<feature type="domain" description="RNA polymerase sigma-70 region 2" evidence="9">
    <location>
        <begin position="279"/>
        <end position="347"/>
    </location>
</feature>
<gene>
    <name evidence="11" type="ORF">URODEC1_LOCUS25235</name>
</gene>
<keyword evidence="5 6" id="KW-0804">Transcription</keyword>
<dbReference type="PRINTS" id="PR00046">
    <property type="entry name" value="SIGMA70FCT"/>
</dbReference>
<reference evidence="11 12" key="2">
    <citation type="submission" date="2024-10" db="EMBL/GenBank/DDBJ databases">
        <authorList>
            <person name="Ryan C."/>
        </authorList>
    </citation>
    <scope>NUCLEOTIDE SEQUENCE [LARGE SCALE GENOMIC DNA]</scope>
</reference>
<name>A0ABC8XNG8_9POAL</name>
<evidence type="ECO:0000313" key="12">
    <source>
        <dbReference type="Proteomes" id="UP001497457"/>
    </source>
</evidence>
<dbReference type="InterPro" id="IPR007624">
    <property type="entry name" value="RNA_pol_sigma70_r3"/>
</dbReference>
<evidence type="ECO:0000256" key="1">
    <source>
        <dbReference type="ARBA" id="ARBA00007788"/>
    </source>
</evidence>
<dbReference type="InterPro" id="IPR007627">
    <property type="entry name" value="RNA_pol_sigma70_r2"/>
</dbReference>
<evidence type="ECO:0000256" key="4">
    <source>
        <dbReference type="ARBA" id="ARBA00023125"/>
    </source>
</evidence>
<dbReference type="PIRSF" id="PIRSF000767">
    <property type="entry name" value="RNA_pol_sigma_SigB/C/D"/>
    <property type="match status" value="1"/>
</dbReference>
<dbReference type="Pfam" id="PF04542">
    <property type="entry name" value="Sigma70_r2"/>
    <property type="match status" value="1"/>
</dbReference>
<evidence type="ECO:0000313" key="11">
    <source>
        <dbReference type="EMBL" id="CAL4928517.1"/>
    </source>
</evidence>
<dbReference type="SUPFAM" id="SSF88946">
    <property type="entry name" value="Sigma2 domain of RNA polymerase sigma factors"/>
    <property type="match status" value="1"/>
</dbReference>
<dbReference type="CDD" id="cd06171">
    <property type="entry name" value="Sigma70_r4"/>
    <property type="match status" value="1"/>
</dbReference>
<feature type="domain" description="RNA polymerase sigma-70 region 3" evidence="8">
    <location>
        <begin position="230"/>
        <end position="273"/>
    </location>
</feature>
<dbReference type="Pfam" id="PF04539">
    <property type="entry name" value="Sigma70_r3"/>
    <property type="match status" value="2"/>
</dbReference>
<dbReference type="InterPro" id="IPR050239">
    <property type="entry name" value="Sigma-70_RNA_pol_init_factors"/>
</dbReference>
<feature type="region of interest" description="Disordered" evidence="7">
    <location>
        <begin position="85"/>
        <end position="109"/>
    </location>
</feature>
<organism evidence="11 12">
    <name type="scientific">Urochloa decumbens</name>
    <dbReference type="NCBI Taxonomy" id="240449"/>
    <lineage>
        <taxon>Eukaryota</taxon>
        <taxon>Viridiplantae</taxon>
        <taxon>Streptophyta</taxon>
        <taxon>Embryophyta</taxon>
        <taxon>Tracheophyta</taxon>
        <taxon>Spermatophyta</taxon>
        <taxon>Magnoliopsida</taxon>
        <taxon>Liliopsida</taxon>
        <taxon>Poales</taxon>
        <taxon>Poaceae</taxon>
        <taxon>PACMAD clade</taxon>
        <taxon>Panicoideae</taxon>
        <taxon>Panicodae</taxon>
        <taxon>Paniceae</taxon>
        <taxon>Melinidinae</taxon>
        <taxon>Urochloa</taxon>
    </lineage>
</organism>
<dbReference type="InterPro" id="IPR007630">
    <property type="entry name" value="RNA_pol_sigma70_r4"/>
</dbReference>
<accession>A0ABC8XNG8</accession>
<dbReference type="GO" id="GO:0016987">
    <property type="term" value="F:sigma factor activity"/>
    <property type="evidence" value="ECO:0007669"/>
    <property type="project" value="UniProtKB-UniRule"/>
</dbReference>
<dbReference type="SUPFAM" id="SSF88659">
    <property type="entry name" value="Sigma3 and sigma4 domains of RNA polymerase sigma factors"/>
    <property type="match status" value="2"/>
</dbReference>